<accession>A0ABN8ARZ7</accession>
<protein>
    <submittedName>
        <fullName evidence="2">Uncharacterized protein</fullName>
    </submittedName>
</protein>
<gene>
    <name evidence="2" type="ORF">CHILSU_LOCUS1647</name>
</gene>
<feature type="compositionally biased region" description="Pro residues" evidence="1">
    <location>
        <begin position="189"/>
        <end position="198"/>
    </location>
</feature>
<feature type="region of interest" description="Disordered" evidence="1">
    <location>
        <begin position="394"/>
        <end position="428"/>
    </location>
</feature>
<feature type="region of interest" description="Disordered" evidence="1">
    <location>
        <begin position="97"/>
        <end position="123"/>
    </location>
</feature>
<name>A0ABN8ARZ7_CHISP</name>
<organism evidence="2 3">
    <name type="scientific">Chilo suppressalis</name>
    <name type="common">Asiatic rice borer moth</name>
    <dbReference type="NCBI Taxonomy" id="168631"/>
    <lineage>
        <taxon>Eukaryota</taxon>
        <taxon>Metazoa</taxon>
        <taxon>Ecdysozoa</taxon>
        <taxon>Arthropoda</taxon>
        <taxon>Hexapoda</taxon>
        <taxon>Insecta</taxon>
        <taxon>Pterygota</taxon>
        <taxon>Neoptera</taxon>
        <taxon>Endopterygota</taxon>
        <taxon>Lepidoptera</taxon>
        <taxon>Glossata</taxon>
        <taxon>Ditrysia</taxon>
        <taxon>Pyraloidea</taxon>
        <taxon>Crambidae</taxon>
        <taxon>Crambinae</taxon>
        <taxon>Chilo</taxon>
    </lineage>
</organism>
<feature type="region of interest" description="Disordered" evidence="1">
    <location>
        <begin position="154"/>
        <end position="213"/>
    </location>
</feature>
<keyword evidence="3" id="KW-1185">Reference proteome</keyword>
<reference evidence="2" key="1">
    <citation type="submission" date="2021-12" db="EMBL/GenBank/DDBJ databases">
        <authorList>
            <person name="King R."/>
        </authorList>
    </citation>
    <scope>NUCLEOTIDE SEQUENCE</scope>
</reference>
<feature type="compositionally biased region" description="Polar residues" evidence="1">
    <location>
        <begin position="419"/>
        <end position="428"/>
    </location>
</feature>
<sequence>MSKTVVSSGLRGFSFMPESKLEVDNLQYVEGEELERTWKSSRRQRLKQREQKIWEEFVKEQDILNNVFKDDPYQFLEQLPESCLKELMEVELEKMRKEVKEATENIIEDPKQEGDGDVSRQSYPTDELVTVTFCEDVETKDDEHCDMFHIFDDEKDDERGEEQSGAEEEAVNDSSSPSTVREKQSSPEPNSPPPPLPRSPDERDGNKSPENVSDMIESSIYCAKVKDLRPKINDEMLSIIESLEQFNITAIDPEELPKMCRRSTEFCSRFNRIYMYQLHRQIHDIKRNNGVTLPFARHTHFQSQMVRIVSLHQNLLQSLQVVSRSIQQTGCAGASAALLQAVTRATAAATAACRELTAPPALAAARRLYTDDMLETCNKLDQVVSEHAARMSAYVESNNTDSSRSKKSSSTGKKKKAQDNMSKNGSKKSTYNTQYTFILSY</sequence>
<feature type="compositionally biased region" description="Basic and acidic residues" evidence="1">
    <location>
        <begin position="97"/>
        <end position="118"/>
    </location>
</feature>
<dbReference type="EMBL" id="OU963904">
    <property type="protein sequence ID" value="CAH0398524.1"/>
    <property type="molecule type" value="Genomic_DNA"/>
</dbReference>
<dbReference type="Proteomes" id="UP001153292">
    <property type="component" value="Chromosome 11"/>
</dbReference>
<evidence type="ECO:0000256" key="1">
    <source>
        <dbReference type="SAM" id="MobiDB-lite"/>
    </source>
</evidence>
<evidence type="ECO:0000313" key="2">
    <source>
        <dbReference type="EMBL" id="CAH0398524.1"/>
    </source>
</evidence>
<proteinExistence type="predicted"/>
<evidence type="ECO:0000313" key="3">
    <source>
        <dbReference type="Proteomes" id="UP001153292"/>
    </source>
</evidence>